<feature type="signal peptide" evidence="1">
    <location>
        <begin position="1"/>
        <end position="31"/>
    </location>
</feature>
<gene>
    <name evidence="2" type="ORF">OE88DRAFT_1646823</name>
</gene>
<accession>A0A5C3MUE2</accession>
<evidence type="ECO:0000313" key="2">
    <source>
        <dbReference type="EMBL" id="TFK48700.1"/>
    </source>
</evidence>
<dbReference type="AlphaFoldDB" id="A0A5C3MUE2"/>
<name>A0A5C3MUE2_9AGAM</name>
<sequence length="410" mass="45345">MKLCALHSSCSSCVILLAFAFLRHRCKIVVGLRNQRRRSKGLTLSTLLWFPRLVQPVCCVPHQNAADARFSARSKCEIAVCICAACARRGRPECDIASSPFPIFPEAITDGHSHRCAVNEVARPPVSTVIELNEVAKLRLCLRLIRSKIPCPRNNDLPLFSLVTRQVDSAEAVRLYGSQDFPLAISDIRRYQAPTRDVRSLLHLLAMTGWIDASRPRPRGPSSSACSSAGRIRIAMYGHIEPDKNVFGPSFLVVTPNRWTRATAATRRTHSHADVSMSRTIFETVASAYARVVPGRVSLTPHRLGMYRRASREPRPSSTALECYNAIHKWIFALRAGCSREYATVLMSGIVCKTRIVLDLEPLARLSSAPPSWVRGVAPSRMDLNLPGGPAAHMHLVDARKCRVVIGAED</sequence>
<evidence type="ECO:0000313" key="3">
    <source>
        <dbReference type="Proteomes" id="UP000305948"/>
    </source>
</evidence>
<keyword evidence="1" id="KW-0732">Signal</keyword>
<feature type="chain" id="PRO_5022763186" evidence="1">
    <location>
        <begin position="32"/>
        <end position="410"/>
    </location>
</feature>
<dbReference type="Proteomes" id="UP000305948">
    <property type="component" value="Unassembled WGS sequence"/>
</dbReference>
<protein>
    <submittedName>
        <fullName evidence="2">Uncharacterized protein</fullName>
    </submittedName>
</protein>
<organism evidence="2 3">
    <name type="scientific">Heliocybe sulcata</name>
    <dbReference type="NCBI Taxonomy" id="5364"/>
    <lineage>
        <taxon>Eukaryota</taxon>
        <taxon>Fungi</taxon>
        <taxon>Dikarya</taxon>
        <taxon>Basidiomycota</taxon>
        <taxon>Agaricomycotina</taxon>
        <taxon>Agaricomycetes</taxon>
        <taxon>Gloeophyllales</taxon>
        <taxon>Gloeophyllaceae</taxon>
        <taxon>Heliocybe</taxon>
    </lineage>
</organism>
<dbReference type="EMBL" id="ML213518">
    <property type="protein sequence ID" value="TFK48700.1"/>
    <property type="molecule type" value="Genomic_DNA"/>
</dbReference>
<evidence type="ECO:0000256" key="1">
    <source>
        <dbReference type="SAM" id="SignalP"/>
    </source>
</evidence>
<reference evidence="2 3" key="1">
    <citation type="journal article" date="2019" name="Nat. Ecol. Evol.">
        <title>Megaphylogeny resolves global patterns of mushroom evolution.</title>
        <authorList>
            <person name="Varga T."/>
            <person name="Krizsan K."/>
            <person name="Foldi C."/>
            <person name="Dima B."/>
            <person name="Sanchez-Garcia M."/>
            <person name="Sanchez-Ramirez S."/>
            <person name="Szollosi G.J."/>
            <person name="Szarkandi J.G."/>
            <person name="Papp V."/>
            <person name="Albert L."/>
            <person name="Andreopoulos W."/>
            <person name="Angelini C."/>
            <person name="Antonin V."/>
            <person name="Barry K.W."/>
            <person name="Bougher N.L."/>
            <person name="Buchanan P."/>
            <person name="Buyck B."/>
            <person name="Bense V."/>
            <person name="Catcheside P."/>
            <person name="Chovatia M."/>
            <person name="Cooper J."/>
            <person name="Damon W."/>
            <person name="Desjardin D."/>
            <person name="Finy P."/>
            <person name="Geml J."/>
            <person name="Haridas S."/>
            <person name="Hughes K."/>
            <person name="Justo A."/>
            <person name="Karasinski D."/>
            <person name="Kautmanova I."/>
            <person name="Kiss B."/>
            <person name="Kocsube S."/>
            <person name="Kotiranta H."/>
            <person name="LaButti K.M."/>
            <person name="Lechner B.E."/>
            <person name="Liimatainen K."/>
            <person name="Lipzen A."/>
            <person name="Lukacs Z."/>
            <person name="Mihaltcheva S."/>
            <person name="Morgado L.N."/>
            <person name="Niskanen T."/>
            <person name="Noordeloos M.E."/>
            <person name="Ohm R.A."/>
            <person name="Ortiz-Santana B."/>
            <person name="Ovrebo C."/>
            <person name="Racz N."/>
            <person name="Riley R."/>
            <person name="Savchenko A."/>
            <person name="Shiryaev A."/>
            <person name="Soop K."/>
            <person name="Spirin V."/>
            <person name="Szebenyi C."/>
            <person name="Tomsovsky M."/>
            <person name="Tulloss R.E."/>
            <person name="Uehling J."/>
            <person name="Grigoriev I.V."/>
            <person name="Vagvolgyi C."/>
            <person name="Papp T."/>
            <person name="Martin F.M."/>
            <person name="Miettinen O."/>
            <person name="Hibbett D.S."/>
            <person name="Nagy L.G."/>
        </authorList>
    </citation>
    <scope>NUCLEOTIDE SEQUENCE [LARGE SCALE GENOMIC DNA]</scope>
    <source>
        <strain evidence="2 3">OMC1185</strain>
    </source>
</reference>
<keyword evidence="3" id="KW-1185">Reference proteome</keyword>
<proteinExistence type="predicted"/>